<gene>
    <name evidence="1" type="ORF">AL538_14000</name>
</gene>
<accession>A0ABN4L3I4</accession>
<evidence type="ECO:0000313" key="1">
    <source>
        <dbReference type="EMBL" id="AMF98745.1"/>
    </source>
</evidence>
<sequence>MHAIILPITNVTDNSFTTPLNTFSVMTLFAERFLSEKTEFSIAIGIRGKVTKASKMHIDKGINITETSVIVYLNALLGTSKILCTVDDANAKLKVVTAKRSKAPRALTYITELSICAVW</sequence>
<name>A0ABN4L3I4_VIBHA</name>
<reference evidence="1" key="1">
    <citation type="submission" date="2018-01" db="EMBL/GenBank/DDBJ databases">
        <title>FDA dAtabase for Regulatory Grade micrObial Sequences (FDA-ARGOS): Supporting development and validation of Infectious Disease Dx tests.</title>
        <authorList>
            <person name="Hoffmann M."/>
            <person name="Allard M."/>
            <person name="Evans P."/>
            <person name="Brown E."/>
            <person name="Tallon L."/>
            <person name="Sadzewicz L."/>
            <person name="Sengamalay N."/>
            <person name="Ott S."/>
            <person name="Godinez A."/>
            <person name="Nagaraj S."/>
            <person name="Vyas G."/>
            <person name="Aluvathingal J."/>
            <person name="Nadendla S."/>
            <person name="Geyer C."/>
            <person name="Sichtig H."/>
        </authorList>
    </citation>
    <scope>NUCLEOTIDE SEQUENCE</scope>
    <source>
        <strain evidence="1">FDAARGOS_107</strain>
    </source>
</reference>
<protein>
    <submittedName>
        <fullName evidence="1">Uncharacterized protein</fullName>
    </submittedName>
</protein>
<keyword evidence="2" id="KW-1185">Reference proteome</keyword>
<dbReference type="Proteomes" id="UP000067422">
    <property type="component" value="Chromosome 1"/>
</dbReference>
<evidence type="ECO:0000313" key="2">
    <source>
        <dbReference type="Proteomes" id="UP000067422"/>
    </source>
</evidence>
<proteinExistence type="predicted"/>
<dbReference type="EMBL" id="CP014038">
    <property type="protein sequence ID" value="AMF98745.1"/>
    <property type="molecule type" value="Genomic_DNA"/>
</dbReference>
<organism evidence="1 2">
    <name type="scientific">Vibrio harveyi</name>
    <name type="common">Beneckea harveyi</name>
    <dbReference type="NCBI Taxonomy" id="669"/>
    <lineage>
        <taxon>Bacteria</taxon>
        <taxon>Pseudomonadati</taxon>
        <taxon>Pseudomonadota</taxon>
        <taxon>Gammaproteobacteria</taxon>
        <taxon>Vibrionales</taxon>
        <taxon>Vibrionaceae</taxon>
        <taxon>Vibrio</taxon>
    </lineage>
</organism>